<dbReference type="Pfam" id="PF13649">
    <property type="entry name" value="Methyltransf_25"/>
    <property type="match status" value="1"/>
</dbReference>
<reference evidence="3" key="1">
    <citation type="submission" date="2016-01" db="EMBL/GenBank/DDBJ databases">
        <title>Draft genome of Chromobacterium sp. F49.</title>
        <authorList>
            <person name="Hong K.W."/>
        </authorList>
    </citation>
    <scope>NUCLEOTIDE SEQUENCE [LARGE SCALE GENOMIC DNA]</scope>
    <source>
        <strain evidence="3">M63</strain>
    </source>
</reference>
<evidence type="ECO:0000313" key="2">
    <source>
        <dbReference type="EMBL" id="KZE73404.1"/>
    </source>
</evidence>
<comment type="caution">
    <text evidence="2">The sequence shown here is derived from an EMBL/GenBank/DDBJ whole genome shotgun (WGS) entry which is preliminary data.</text>
</comment>
<gene>
    <name evidence="2" type="ORF">AV654_32520</name>
</gene>
<accession>A0A165Q263</accession>
<dbReference type="AlphaFoldDB" id="A0A165Q263"/>
<dbReference type="CDD" id="cd02440">
    <property type="entry name" value="AdoMet_MTases"/>
    <property type="match status" value="1"/>
</dbReference>
<proteinExistence type="predicted"/>
<dbReference type="GO" id="GO:0032259">
    <property type="term" value="P:methylation"/>
    <property type="evidence" value="ECO:0007669"/>
    <property type="project" value="UniProtKB-KW"/>
</dbReference>
<dbReference type="OrthoDB" id="5522265at2"/>
<keyword evidence="3" id="KW-1185">Reference proteome</keyword>
<dbReference type="EMBL" id="LQRA01000093">
    <property type="protein sequence ID" value="KZE73404.1"/>
    <property type="molecule type" value="Genomic_DNA"/>
</dbReference>
<evidence type="ECO:0000259" key="1">
    <source>
        <dbReference type="Pfam" id="PF13649"/>
    </source>
</evidence>
<name>A0A165Q263_9BACL</name>
<evidence type="ECO:0000313" key="3">
    <source>
        <dbReference type="Proteomes" id="UP000076563"/>
    </source>
</evidence>
<dbReference type="Gene3D" id="3.40.50.150">
    <property type="entry name" value="Vaccinia Virus protein VP39"/>
    <property type="match status" value="1"/>
</dbReference>
<feature type="domain" description="Methyltransferase" evidence="1">
    <location>
        <begin position="63"/>
        <end position="131"/>
    </location>
</feature>
<dbReference type="GO" id="GO:0008168">
    <property type="term" value="F:methyltransferase activity"/>
    <property type="evidence" value="ECO:0007669"/>
    <property type="project" value="UniProtKB-KW"/>
</dbReference>
<dbReference type="RefSeq" id="WP_063187030.1">
    <property type="nucleotide sequence ID" value="NZ_LQRA01000093.1"/>
</dbReference>
<dbReference type="STRING" id="1007103.GCA_000213315_01114"/>
<dbReference type="InterPro" id="IPR029063">
    <property type="entry name" value="SAM-dependent_MTases_sf"/>
</dbReference>
<organism evidence="2 3">
    <name type="scientific">Paenibacillus elgii</name>
    <dbReference type="NCBI Taxonomy" id="189691"/>
    <lineage>
        <taxon>Bacteria</taxon>
        <taxon>Bacillati</taxon>
        <taxon>Bacillota</taxon>
        <taxon>Bacilli</taxon>
        <taxon>Bacillales</taxon>
        <taxon>Paenibacillaceae</taxon>
        <taxon>Paenibacillus</taxon>
    </lineage>
</organism>
<keyword evidence="2" id="KW-0808">Transferase</keyword>
<keyword evidence="2" id="KW-0489">Methyltransferase</keyword>
<sequence length="262" mass="29431">MNESLVDPRNHPEWLRPHSIEWYAQLGKLQGQYSFSWHSTIAEPNAEALFAEEVSQAVQGKKVLDIGCGHGGFTLQWSPIVKHITGLDITNDFIQTGNEANLSNVTFLTGNTKHGLPFEADEFDAAYNRRGPTSSYLDVRRVVKKGGKILGLHPGDGIAAELSEWFPNLFEPISTGTPVLENLKQRLEQGGLGHAEIETIRSMEYFHEPVDVIRMRCFGQAPSIHEWVMEQCLTEVTRIFEINAAKEGLPVTFERYLVRVTV</sequence>
<protein>
    <submittedName>
        <fullName evidence="2">Methyltransferase type 11</fullName>
    </submittedName>
</protein>
<dbReference type="Proteomes" id="UP000076563">
    <property type="component" value="Unassembled WGS sequence"/>
</dbReference>
<dbReference type="SUPFAM" id="SSF53335">
    <property type="entry name" value="S-adenosyl-L-methionine-dependent methyltransferases"/>
    <property type="match status" value="1"/>
</dbReference>
<dbReference type="eggNOG" id="COG2226">
    <property type="taxonomic scope" value="Bacteria"/>
</dbReference>
<dbReference type="InterPro" id="IPR041698">
    <property type="entry name" value="Methyltransf_25"/>
</dbReference>